<dbReference type="EMBL" id="JAEPRB010000258">
    <property type="protein sequence ID" value="KAG2218005.1"/>
    <property type="molecule type" value="Genomic_DNA"/>
</dbReference>
<gene>
    <name evidence="1" type="ORF">INT45_001548</name>
</gene>
<dbReference type="AlphaFoldDB" id="A0A8H7RWB1"/>
<dbReference type="OrthoDB" id="10432514at2759"/>
<sequence length="73" mass="8707">MYITHCRNQKSVDFVDKTSYRLYVTGGEYRPNWLIRVSDWEKVPGKEAEDGYHTIFDYWEQSGEVAKHETESE</sequence>
<comment type="caution">
    <text evidence="1">The sequence shown here is derived from an EMBL/GenBank/DDBJ whole genome shotgun (WGS) entry which is preliminary data.</text>
</comment>
<name>A0A8H7RWB1_9FUNG</name>
<accession>A0A8H7RWB1</accession>
<dbReference type="Proteomes" id="UP000646827">
    <property type="component" value="Unassembled WGS sequence"/>
</dbReference>
<keyword evidence="2" id="KW-1185">Reference proteome</keyword>
<evidence type="ECO:0000313" key="1">
    <source>
        <dbReference type="EMBL" id="KAG2218005.1"/>
    </source>
</evidence>
<reference evidence="1 2" key="1">
    <citation type="submission" date="2020-12" db="EMBL/GenBank/DDBJ databases">
        <title>Metabolic potential, ecology and presence of endohyphal bacteria is reflected in genomic diversity of Mucoromycotina.</title>
        <authorList>
            <person name="Muszewska A."/>
            <person name="Okrasinska A."/>
            <person name="Steczkiewicz K."/>
            <person name="Drgas O."/>
            <person name="Orlowska M."/>
            <person name="Perlinska-Lenart U."/>
            <person name="Aleksandrzak-Piekarczyk T."/>
            <person name="Szatraj K."/>
            <person name="Zielenkiewicz U."/>
            <person name="Pilsyk S."/>
            <person name="Malc E."/>
            <person name="Mieczkowski P."/>
            <person name="Kruszewska J.S."/>
            <person name="Biernat P."/>
            <person name="Pawlowska J."/>
        </authorList>
    </citation>
    <scope>NUCLEOTIDE SEQUENCE [LARGE SCALE GENOMIC DNA]</scope>
    <source>
        <strain evidence="1 2">CBS 142.35</strain>
    </source>
</reference>
<evidence type="ECO:0000313" key="2">
    <source>
        <dbReference type="Proteomes" id="UP000646827"/>
    </source>
</evidence>
<organism evidence="1 2">
    <name type="scientific">Circinella minor</name>
    <dbReference type="NCBI Taxonomy" id="1195481"/>
    <lineage>
        <taxon>Eukaryota</taxon>
        <taxon>Fungi</taxon>
        <taxon>Fungi incertae sedis</taxon>
        <taxon>Mucoromycota</taxon>
        <taxon>Mucoromycotina</taxon>
        <taxon>Mucoromycetes</taxon>
        <taxon>Mucorales</taxon>
        <taxon>Lichtheimiaceae</taxon>
        <taxon>Circinella</taxon>
    </lineage>
</organism>
<protein>
    <submittedName>
        <fullName evidence="1">Uncharacterized protein</fullName>
    </submittedName>
</protein>
<proteinExistence type="predicted"/>